<evidence type="ECO:0000256" key="11">
    <source>
        <dbReference type="ARBA" id="ARBA00023098"/>
    </source>
</evidence>
<keyword evidence="14" id="KW-1208">Phospholipid metabolism</keyword>
<keyword evidence="4" id="KW-1003">Cell membrane</keyword>
<evidence type="ECO:0000256" key="1">
    <source>
        <dbReference type="ARBA" id="ARBA00003145"/>
    </source>
</evidence>
<keyword evidence="12 16" id="KW-0472">Membrane</keyword>
<feature type="domain" description="PLD phosphodiesterase" evidence="17">
    <location>
        <begin position="216"/>
        <end position="243"/>
    </location>
</feature>
<evidence type="ECO:0000256" key="14">
    <source>
        <dbReference type="ARBA" id="ARBA00023264"/>
    </source>
</evidence>
<dbReference type="NCBIfam" id="TIGR04265">
    <property type="entry name" value="bac_cardiolipin"/>
    <property type="match status" value="1"/>
</dbReference>
<evidence type="ECO:0000256" key="5">
    <source>
        <dbReference type="ARBA" id="ARBA00022516"/>
    </source>
</evidence>
<dbReference type="OrthoDB" id="9762009at2"/>
<protein>
    <recommendedName>
        <fullName evidence="15">Cardiolipin synthase</fullName>
        <ecNumber evidence="15">2.7.8.-</ecNumber>
    </recommendedName>
</protein>
<evidence type="ECO:0000259" key="17">
    <source>
        <dbReference type="PROSITE" id="PS50035"/>
    </source>
</evidence>
<comment type="subcellular location">
    <subcellularLocation>
        <location evidence="3">Cell membrane</location>
        <topology evidence="3">Multi-pass membrane protein</topology>
    </subcellularLocation>
    <subcellularLocation>
        <location evidence="2">Secreted</location>
    </subcellularLocation>
</comment>
<keyword evidence="5" id="KW-0444">Lipid biosynthesis</keyword>
<dbReference type="RefSeq" id="WP_090876612.1">
    <property type="nucleotide sequence ID" value="NZ_FMXQ01000004.1"/>
</dbReference>
<keyword evidence="7" id="KW-0808">Transferase</keyword>
<evidence type="ECO:0000256" key="6">
    <source>
        <dbReference type="ARBA" id="ARBA00022525"/>
    </source>
</evidence>
<dbReference type="AlphaFoldDB" id="A0A1G6CDI9"/>
<dbReference type="Pfam" id="PF13091">
    <property type="entry name" value="PLDc_2"/>
    <property type="match status" value="2"/>
</dbReference>
<dbReference type="SMART" id="SM00155">
    <property type="entry name" value="PLDc"/>
    <property type="match status" value="2"/>
</dbReference>
<keyword evidence="9" id="KW-0677">Repeat</keyword>
<comment type="function">
    <text evidence="1">Could be a virulence factor.</text>
</comment>
<dbReference type="Proteomes" id="UP000199071">
    <property type="component" value="Unassembled WGS sequence"/>
</dbReference>
<dbReference type="GO" id="GO:0005576">
    <property type="term" value="C:extracellular region"/>
    <property type="evidence" value="ECO:0007669"/>
    <property type="project" value="UniProtKB-SubCell"/>
</dbReference>
<keyword evidence="6" id="KW-0964">Secreted</keyword>
<evidence type="ECO:0000256" key="10">
    <source>
        <dbReference type="ARBA" id="ARBA00022989"/>
    </source>
</evidence>
<dbReference type="PANTHER" id="PTHR21248:SF22">
    <property type="entry name" value="PHOSPHOLIPASE D"/>
    <property type="match status" value="1"/>
</dbReference>
<organism evidence="18 19">
    <name type="scientific">Bauldia litoralis</name>
    <dbReference type="NCBI Taxonomy" id="665467"/>
    <lineage>
        <taxon>Bacteria</taxon>
        <taxon>Pseudomonadati</taxon>
        <taxon>Pseudomonadota</taxon>
        <taxon>Alphaproteobacteria</taxon>
        <taxon>Hyphomicrobiales</taxon>
        <taxon>Kaistiaceae</taxon>
        <taxon>Bauldia</taxon>
    </lineage>
</organism>
<evidence type="ECO:0000313" key="19">
    <source>
        <dbReference type="Proteomes" id="UP000199071"/>
    </source>
</evidence>
<dbReference type="CDD" id="cd09158">
    <property type="entry name" value="PLDc_EcCLS_like_2"/>
    <property type="match status" value="1"/>
</dbReference>
<keyword evidence="8 16" id="KW-0812">Transmembrane</keyword>
<evidence type="ECO:0000256" key="13">
    <source>
        <dbReference type="ARBA" id="ARBA00023209"/>
    </source>
</evidence>
<dbReference type="InterPro" id="IPR025202">
    <property type="entry name" value="PLD-like_dom"/>
</dbReference>
<accession>A0A1G6CDI9</accession>
<dbReference type="SUPFAM" id="SSF56024">
    <property type="entry name" value="Phospholipase D/nuclease"/>
    <property type="match status" value="2"/>
</dbReference>
<evidence type="ECO:0000256" key="4">
    <source>
        <dbReference type="ARBA" id="ARBA00022475"/>
    </source>
</evidence>
<name>A0A1G6CDI9_9HYPH</name>
<dbReference type="Pfam" id="PF13396">
    <property type="entry name" value="PLDc_N"/>
    <property type="match status" value="1"/>
</dbReference>
<keyword evidence="11" id="KW-0443">Lipid metabolism</keyword>
<evidence type="ECO:0000256" key="12">
    <source>
        <dbReference type="ARBA" id="ARBA00023136"/>
    </source>
</evidence>
<dbReference type="InterPro" id="IPR001736">
    <property type="entry name" value="PLipase_D/transphosphatidylase"/>
</dbReference>
<feature type="transmembrane region" description="Helical" evidence="16">
    <location>
        <begin position="6"/>
        <end position="24"/>
    </location>
</feature>
<sequence>MDFISLSVSVHWLLVIGIGIRVIMKRPEAGVALAWMLLVAVVPYGGALVYLLIGERRIDPRREREIKALQQDYRRLFDTAREQGITDVDWLSHSPAAKQLDTLGGNLVGSHAVGGSAFQLKSDTAEVLATLASEIDAAKTSVLMEFYIWAEGGAADTVLEALIMAAGRGVSCRVLVDAIGARPWWKGDQPARLRAAGVEVRPALPVGLFRSFVGRTDLRLHRKIVVIDGEIAWTGSMNLVDPRFFKADAGVGEWVDAMVRVEGPIVGPLAAIAIGDWRLETNEPIADLVKSAGLRLNPARGTTDMQAIPSGPGQSVDGLLQMMLALIAAAREELVVTTPYLVPDASLLRALRGAAGRGVAVSIIVPERVDSILTRYASRSYFEDLLDAGVAIHLYRDGLLHTKSIVADSKMAMFGTANIDMRSIWLNYEDVLFVYDPAFSTELRALQATYIEASDPLLPGDWADRATTERFTENAARLISPLL</sequence>
<dbReference type="InterPro" id="IPR027379">
    <property type="entry name" value="CLS_N"/>
</dbReference>
<reference evidence="18 19" key="1">
    <citation type="submission" date="2016-10" db="EMBL/GenBank/DDBJ databases">
        <authorList>
            <person name="de Groot N.N."/>
        </authorList>
    </citation>
    <scope>NUCLEOTIDE SEQUENCE [LARGE SCALE GENOMIC DNA]</scope>
    <source>
        <strain evidence="18 19">ATCC 35022</strain>
    </source>
</reference>
<evidence type="ECO:0000256" key="2">
    <source>
        <dbReference type="ARBA" id="ARBA00004613"/>
    </source>
</evidence>
<dbReference type="GO" id="GO:0005886">
    <property type="term" value="C:plasma membrane"/>
    <property type="evidence" value="ECO:0007669"/>
    <property type="project" value="UniProtKB-SubCell"/>
</dbReference>
<evidence type="ECO:0000256" key="16">
    <source>
        <dbReference type="SAM" id="Phobius"/>
    </source>
</evidence>
<dbReference type="EC" id="2.7.8.-" evidence="15"/>
<evidence type="ECO:0000256" key="8">
    <source>
        <dbReference type="ARBA" id="ARBA00022692"/>
    </source>
</evidence>
<dbReference type="EMBL" id="FMXQ01000004">
    <property type="protein sequence ID" value="SDB30960.1"/>
    <property type="molecule type" value="Genomic_DNA"/>
</dbReference>
<gene>
    <name evidence="18" type="ORF">SAMN02982931_02353</name>
</gene>
<evidence type="ECO:0000256" key="15">
    <source>
        <dbReference type="NCBIfam" id="TIGR04265"/>
    </source>
</evidence>
<feature type="transmembrane region" description="Helical" evidence="16">
    <location>
        <begin position="31"/>
        <end position="53"/>
    </location>
</feature>
<feature type="domain" description="PLD phosphodiesterase" evidence="17">
    <location>
        <begin position="396"/>
        <end position="423"/>
    </location>
</feature>
<keyword evidence="19" id="KW-1185">Reference proteome</keyword>
<dbReference type="GO" id="GO:0008808">
    <property type="term" value="F:cardiolipin synthase activity"/>
    <property type="evidence" value="ECO:0007669"/>
    <property type="project" value="UniProtKB-UniRule"/>
</dbReference>
<dbReference type="PANTHER" id="PTHR21248">
    <property type="entry name" value="CARDIOLIPIN SYNTHASE"/>
    <property type="match status" value="1"/>
</dbReference>
<evidence type="ECO:0000256" key="3">
    <source>
        <dbReference type="ARBA" id="ARBA00004651"/>
    </source>
</evidence>
<keyword evidence="10 16" id="KW-1133">Transmembrane helix</keyword>
<evidence type="ECO:0000256" key="9">
    <source>
        <dbReference type="ARBA" id="ARBA00022737"/>
    </source>
</evidence>
<evidence type="ECO:0000313" key="18">
    <source>
        <dbReference type="EMBL" id="SDB30960.1"/>
    </source>
</evidence>
<proteinExistence type="predicted"/>
<dbReference type="GO" id="GO:0032049">
    <property type="term" value="P:cardiolipin biosynthetic process"/>
    <property type="evidence" value="ECO:0007669"/>
    <property type="project" value="UniProtKB-UniRule"/>
</dbReference>
<dbReference type="InterPro" id="IPR022924">
    <property type="entry name" value="Cardiolipin_synthase"/>
</dbReference>
<dbReference type="Gene3D" id="3.30.870.10">
    <property type="entry name" value="Endonuclease Chain A"/>
    <property type="match status" value="2"/>
</dbReference>
<evidence type="ECO:0000256" key="7">
    <source>
        <dbReference type="ARBA" id="ARBA00022679"/>
    </source>
</evidence>
<dbReference type="STRING" id="665467.SAMN02982931_02353"/>
<dbReference type="PROSITE" id="PS50035">
    <property type="entry name" value="PLD"/>
    <property type="match status" value="2"/>
</dbReference>
<keyword evidence="13" id="KW-0594">Phospholipid biosynthesis</keyword>